<dbReference type="GO" id="GO:0016405">
    <property type="term" value="F:CoA-ligase activity"/>
    <property type="evidence" value="ECO:0007669"/>
    <property type="project" value="TreeGrafter"/>
</dbReference>
<dbReference type="SUPFAM" id="SSF56801">
    <property type="entry name" value="Acetyl-CoA synthetase-like"/>
    <property type="match status" value="1"/>
</dbReference>
<gene>
    <name evidence="6" type="primary">srcmLII</name>
</gene>
<dbReference type="AlphaFoldDB" id="A0A2Z5E4Q1"/>
<organism evidence="6">
    <name type="scientific">Streptomyces roseiscleroticus</name>
    <dbReference type="NCBI Taxonomy" id="1972"/>
    <lineage>
        <taxon>Bacteria</taxon>
        <taxon>Bacillati</taxon>
        <taxon>Actinomycetota</taxon>
        <taxon>Actinomycetes</taxon>
        <taxon>Kitasatosporales</taxon>
        <taxon>Streptomycetaceae</taxon>
        <taxon>Streptomyces</taxon>
    </lineage>
</organism>
<dbReference type="InterPro" id="IPR020845">
    <property type="entry name" value="AMP-binding_CS"/>
</dbReference>
<evidence type="ECO:0000313" key="6">
    <source>
        <dbReference type="EMBL" id="AXB74591.1"/>
    </source>
</evidence>
<dbReference type="PANTHER" id="PTHR24096">
    <property type="entry name" value="LONG-CHAIN-FATTY-ACID--COA LIGASE"/>
    <property type="match status" value="1"/>
</dbReference>
<dbReference type="PANTHER" id="PTHR24096:SF149">
    <property type="entry name" value="AMP-BINDING DOMAIN-CONTAINING PROTEIN-RELATED"/>
    <property type="match status" value="1"/>
</dbReference>
<evidence type="ECO:0000256" key="1">
    <source>
        <dbReference type="ARBA" id="ARBA00006432"/>
    </source>
</evidence>
<dbReference type="InterPro" id="IPR025110">
    <property type="entry name" value="AMP-bd_C"/>
</dbReference>
<evidence type="ECO:0000259" key="4">
    <source>
        <dbReference type="Pfam" id="PF00501"/>
    </source>
</evidence>
<dbReference type="Gene3D" id="3.30.300.30">
    <property type="match status" value="1"/>
</dbReference>
<dbReference type="EMBL" id="MG975976">
    <property type="protein sequence ID" value="AXB74591.1"/>
    <property type="molecule type" value="Genomic_DNA"/>
</dbReference>
<evidence type="ECO:0000256" key="3">
    <source>
        <dbReference type="SAM" id="MobiDB-lite"/>
    </source>
</evidence>
<comment type="similarity">
    <text evidence="1">Belongs to the ATP-dependent AMP-binding enzyme family.</text>
</comment>
<proteinExistence type="inferred from homology"/>
<dbReference type="Gene3D" id="3.40.50.12780">
    <property type="entry name" value="N-terminal domain of ligase-like"/>
    <property type="match status" value="1"/>
</dbReference>
<feature type="domain" description="AMP-binding enzyme C-terminal" evidence="5">
    <location>
        <begin position="431"/>
        <end position="511"/>
    </location>
</feature>
<feature type="region of interest" description="Disordered" evidence="3">
    <location>
        <begin position="155"/>
        <end position="176"/>
    </location>
</feature>
<evidence type="ECO:0000259" key="5">
    <source>
        <dbReference type="Pfam" id="PF13193"/>
    </source>
</evidence>
<feature type="domain" description="AMP-dependent synthetase/ligase" evidence="4">
    <location>
        <begin position="40"/>
        <end position="383"/>
    </location>
</feature>
<keyword evidence="2 6" id="KW-0436">Ligase</keyword>
<dbReference type="InterPro" id="IPR000873">
    <property type="entry name" value="AMP-dep_synth/lig_dom"/>
</dbReference>
<dbReference type="Pfam" id="PF13193">
    <property type="entry name" value="AMP-binding_C"/>
    <property type="match status" value="1"/>
</dbReference>
<evidence type="ECO:0000256" key="2">
    <source>
        <dbReference type="ARBA" id="ARBA00022598"/>
    </source>
</evidence>
<dbReference type="Pfam" id="PF00501">
    <property type="entry name" value="AMP-binding"/>
    <property type="match status" value="1"/>
</dbReference>
<dbReference type="PROSITE" id="PS00455">
    <property type="entry name" value="AMP_BINDING"/>
    <property type="match status" value="1"/>
</dbReference>
<dbReference type="InterPro" id="IPR045851">
    <property type="entry name" value="AMP-bd_C_sf"/>
</dbReference>
<protein>
    <submittedName>
        <fullName evidence="6">Acyl CoA ligase</fullName>
    </submittedName>
</protein>
<accession>A0A2Z5E4Q1</accession>
<reference evidence="6" key="1">
    <citation type="journal article" date="2018" name="J. Biol. Eng.">
        <title>Manipulation of two regulatory genes for efficient production of chromomycins in Streptomyces reseiscleroticus.</title>
        <authorList>
            <person name="Sun L."/>
            <person name="Zeng J."/>
            <person name="Cui P."/>
            <person name="Wang W."/>
            <person name="Yu D."/>
            <person name="Zhan J."/>
        </authorList>
    </citation>
    <scope>NUCLEOTIDE SEQUENCE</scope>
    <source>
        <strain evidence="6">ATCC 53903</strain>
    </source>
</reference>
<sequence>MPVPAPPLEPTGEQSVFGSVPDGPAALAHVPAVPLDGLLRRTAAALPGRIAMRTPQQTVTFAELDALVDGGAAVLAGAAGRPGAVVGVVSALTTSFAVAYYGTMRAGLVVATVNPFLREDALAHVLAGAAVSVVVAPPEVAARVERIRGRLPNPVTVLSPQDVARPGPPRGGPGPAPDDVACIQFTSGTTGEPKAVQLTHRNLVVNAVQIAAVHELNSNSVALNHLPLFHPMHLNSAVWAGAAQVLVPEADGAAAVEAANRHRATHFYSLPVRLAHLAADPRLPELRLQTVGAVFSGGSALLPAPARTLARHLGVPVVQGYGLAETSPLTHCQRPSRPVPGSVGRVVPGTECRVVDIDTRAPVEPGRPGEVQVRGPQVMRGYLGSADPPTDAEGWFSTGDVGHQDAAGNLFLTDRLKDVFKYENWVVSPTEIEQVLIQHPAVQDCAVVDHPDPYRGAVAHAFVVLATQTQAQPVSDELADITGYVNRQLPYYQHVEYIDSVDGIPRSPNGKILRRALRERVSDLAHDSSLTPFHGGSQ</sequence>
<feature type="compositionally biased region" description="Pro residues" evidence="3">
    <location>
        <begin position="166"/>
        <end position="176"/>
    </location>
</feature>
<dbReference type="InterPro" id="IPR042099">
    <property type="entry name" value="ANL_N_sf"/>
</dbReference>
<name>A0A2Z5E4Q1_9ACTN</name>